<dbReference type="SUPFAM" id="SSF51294">
    <property type="entry name" value="Hedgehog/intein (Hint) domain"/>
    <property type="match status" value="1"/>
</dbReference>
<dbReference type="Pfam" id="PF00413">
    <property type="entry name" value="Peptidase_M10"/>
    <property type="match status" value="1"/>
</dbReference>
<dbReference type="InterPro" id="IPR036365">
    <property type="entry name" value="PGBD-like_sf"/>
</dbReference>
<dbReference type="AlphaFoldDB" id="A0A7I8WA49"/>
<dbReference type="Gene3D" id="2.170.16.10">
    <property type="entry name" value="Hedgehog/Intein (Hint) domain"/>
    <property type="match status" value="1"/>
</dbReference>
<evidence type="ECO:0000256" key="2">
    <source>
        <dbReference type="ARBA" id="ARBA00022473"/>
    </source>
</evidence>
<dbReference type="InterPro" id="IPR036844">
    <property type="entry name" value="Hint_dom_sf"/>
</dbReference>
<comment type="similarity">
    <text evidence="1">Belongs to the peptidase M10A family.</text>
</comment>
<keyword evidence="5 9" id="KW-0732">Signal</keyword>
<dbReference type="Pfam" id="PF01471">
    <property type="entry name" value="PG_binding_1"/>
    <property type="match status" value="1"/>
</dbReference>
<name>A0A7I8WA49_9ANNE</name>
<protein>
    <submittedName>
        <fullName evidence="13">Uncharacterized protein</fullName>
    </submittedName>
</protein>
<dbReference type="OrthoDB" id="5212at2759"/>
<dbReference type="GO" id="GO:0016539">
    <property type="term" value="P:intein-mediated protein splicing"/>
    <property type="evidence" value="ECO:0007669"/>
    <property type="project" value="InterPro"/>
</dbReference>
<evidence type="ECO:0000256" key="1">
    <source>
        <dbReference type="ARBA" id="ARBA00010370"/>
    </source>
</evidence>
<keyword evidence="2" id="KW-0217">Developmental protein</keyword>
<dbReference type="InterPro" id="IPR006141">
    <property type="entry name" value="Intein_N"/>
</dbReference>
<organism evidence="13 14">
    <name type="scientific">Dimorphilus gyrociliatus</name>
    <dbReference type="NCBI Taxonomy" id="2664684"/>
    <lineage>
        <taxon>Eukaryota</taxon>
        <taxon>Metazoa</taxon>
        <taxon>Spiralia</taxon>
        <taxon>Lophotrochozoa</taxon>
        <taxon>Annelida</taxon>
        <taxon>Polychaeta</taxon>
        <taxon>Polychaeta incertae sedis</taxon>
        <taxon>Dinophilidae</taxon>
        <taxon>Dimorphilus</taxon>
    </lineage>
</organism>
<dbReference type="GO" id="GO:0048731">
    <property type="term" value="P:system development"/>
    <property type="evidence" value="ECO:0007669"/>
    <property type="project" value="UniProtKB-ARBA"/>
</dbReference>
<dbReference type="PROSITE" id="PS50817">
    <property type="entry name" value="INTEIN_N_TER"/>
    <property type="match status" value="1"/>
</dbReference>
<evidence type="ECO:0000313" key="13">
    <source>
        <dbReference type="EMBL" id="CAD5125015.1"/>
    </source>
</evidence>
<evidence type="ECO:0000259" key="10">
    <source>
        <dbReference type="SMART" id="SM00235"/>
    </source>
</evidence>
<dbReference type="EMBL" id="CAJFCJ010000024">
    <property type="protein sequence ID" value="CAD5125015.1"/>
    <property type="molecule type" value="Genomic_DNA"/>
</dbReference>
<evidence type="ECO:0000259" key="12">
    <source>
        <dbReference type="SMART" id="SM00306"/>
    </source>
</evidence>
<dbReference type="SMART" id="SM00235">
    <property type="entry name" value="ZnMc"/>
    <property type="match status" value="1"/>
</dbReference>
<feature type="domain" description="Hint" evidence="12">
    <location>
        <begin position="260"/>
        <end position="359"/>
    </location>
</feature>
<evidence type="ECO:0000256" key="5">
    <source>
        <dbReference type="ARBA" id="ARBA00022729"/>
    </source>
</evidence>
<dbReference type="SMART" id="SM00306">
    <property type="entry name" value="HintN"/>
    <property type="match status" value="1"/>
</dbReference>
<dbReference type="PANTHER" id="PTHR10201:SF323">
    <property type="entry name" value="MATRIX METALLOPROTEINASE-21"/>
    <property type="match status" value="1"/>
</dbReference>
<dbReference type="PRINTS" id="PR00632">
    <property type="entry name" value="SONICHHOG"/>
</dbReference>
<dbReference type="Pfam" id="PF01079">
    <property type="entry name" value="Hint"/>
    <property type="match status" value="1"/>
</dbReference>
<dbReference type="InterPro" id="IPR002477">
    <property type="entry name" value="Peptidoglycan-bd-like"/>
</dbReference>
<dbReference type="GO" id="GO:0031012">
    <property type="term" value="C:extracellular matrix"/>
    <property type="evidence" value="ECO:0007669"/>
    <property type="project" value="InterPro"/>
</dbReference>
<keyword evidence="6" id="KW-0378">Hydrolase</keyword>
<dbReference type="GO" id="GO:0004222">
    <property type="term" value="F:metalloendopeptidase activity"/>
    <property type="evidence" value="ECO:0007669"/>
    <property type="project" value="InterPro"/>
</dbReference>
<dbReference type="InterPro" id="IPR001657">
    <property type="entry name" value="Hedgehog"/>
</dbReference>
<dbReference type="InterPro" id="IPR001767">
    <property type="entry name" value="Hedgehog_Hint"/>
</dbReference>
<reference evidence="13 14" key="1">
    <citation type="submission" date="2020-08" db="EMBL/GenBank/DDBJ databases">
        <authorList>
            <person name="Hejnol A."/>
        </authorList>
    </citation>
    <scope>NUCLEOTIDE SEQUENCE [LARGE SCALE GENOMIC DNA]</scope>
</reference>
<evidence type="ECO:0000256" key="3">
    <source>
        <dbReference type="ARBA" id="ARBA00022670"/>
    </source>
</evidence>
<evidence type="ECO:0000256" key="7">
    <source>
        <dbReference type="ARBA" id="ARBA00022833"/>
    </source>
</evidence>
<keyword evidence="14" id="KW-1185">Reference proteome</keyword>
<keyword evidence="7" id="KW-0862">Zinc</keyword>
<dbReference type="PANTHER" id="PTHR10201">
    <property type="entry name" value="MATRIX METALLOPROTEINASE"/>
    <property type="match status" value="1"/>
</dbReference>
<dbReference type="Proteomes" id="UP000549394">
    <property type="component" value="Unassembled WGS sequence"/>
</dbReference>
<proteinExistence type="inferred from homology"/>
<dbReference type="InterPro" id="IPR001818">
    <property type="entry name" value="Pept_M10_metallopeptidase"/>
</dbReference>
<keyword evidence="4" id="KW-0479">Metal-binding</keyword>
<dbReference type="InterPro" id="IPR003587">
    <property type="entry name" value="Hint_dom_N"/>
</dbReference>
<dbReference type="GO" id="GO:0007267">
    <property type="term" value="P:cell-cell signaling"/>
    <property type="evidence" value="ECO:0007669"/>
    <property type="project" value="InterPro"/>
</dbReference>
<dbReference type="GO" id="GO:0016540">
    <property type="term" value="P:protein autoprocessing"/>
    <property type="evidence" value="ECO:0007669"/>
    <property type="project" value="InterPro"/>
</dbReference>
<evidence type="ECO:0000256" key="9">
    <source>
        <dbReference type="SAM" id="SignalP"/>
    </source>
</evidence>
<feature type="chain" id="PRO_5029446913" evidence="9">
    <location>
        <begin position="19"/>
        <end position="457"/>
    </location>
</feature>
<sequence length="457" mass="51679">MLKLLLIINLFLFDIVNSAPVYTPIENRAQAVKYLVKYGYLSSVEAGNNMNDLQRAVESFQIEFGLNITKMLDSPTITAMAKPRCKMSNINMTMSMGKPDMMYKLHDPAANMKIFTWTIVTFLDKLPRDLQYEAVEKGLQKWADKCDLVFHRVDVENAHIRIHFEYIDSPGSTLAFAFYPGYTNSGKQIYDSSESWTMDNAGHSLQYVVTHETGHTLGIMHSSDPLAIMYPSYNYLGGDYSITPDDESACKILFGEKKDNGCFGPNGKVLLRDGGTVLMKDLRIGDVVQTSANAFSRVVTLLDRNEKSFETFIRLRTQSGNFIELTKKHLIPIKSSENEEKRYVFAQNVLLGSKVYSVVDGKEIEDEVIEISSKTYQGYYSPLTFHGTIVINGIQASCYAEVESQSISHWSMFPLRSLSYIKNMLSVSKVEDFEGIHWYGRLSKQYALPIAKNLGIL</sequence>
<dbReference type="SUPFAM" id="SSF55486">
    <property type="entry name" value="Metalloproteases ('zincins'), catalytic domain"/>
    <property type="match status" value="1"/>
</dbReference>
<keyword evidence="8" id="KW-0482">Metalloprotease</keyword>
<comment type="caution">
    <text evidence="13">The sequence shown here is derived from an EMBL/GenBank/DDBJ whole genome shotgun (WGS) entry which is preliminary data.</text>
</comment>
<dbReference type="SMART" id="SM00305">
    <property type="entry name" value="HintC"/>
    <property type="match status" value="1"/>
</dbReference>
<dbReference type="InterPro" id="IPR003586">
    <property type="entry name" value="Hint_dom_C"/>
</dbReference>
<dbReference type="InterPro" id="IPR024079">
    <property type="entry name" value="MetalloPept_cat_dom_sf"/>
</dbReference>
<accession>A0A7I8WA49</accession>
<evidence type="ECO:0000256" key="4">
    <source>
        <dbReference type="ARBA" id="ARBA00022723"/>
    </source>
</evidence>
<evidence type="ECO:0000313" key="14">
    <source>
        <dbReference type="Proteomes" id="UP000549394"/>
    </source>
</evidence>
<dbReference type="SUPFAM" id="SSF47090">
    <property type="entry name" value="PGBD-like"/>
    <property type="match status" value="1"/>
</dbReference>
<feature type="signal peptide" evidence="9">
    <location>
        <begin position="1"/>
        <end position="18"/>
    </location>
</feature>
<dbReference type="InterPro" id="IPR006026">
    <property type="entry name" value="Peptidase_Metallo"/>
</dbReference>
<dbReference type="Gene3D" id="3.40.390.10">
    <property type="entry name" value="Collagenase (Catalytic Domain)"/>
    <property type="match status" value="1"/>
</dbReference>
<dbReference type="GO" id="GO:0008270">
    <property type="term" value="F:zinc ion binding"/>
    <property type="evidence" value="ECO:0007669"/>
    <property type="project" value="InterPro"/>
</dbReference>
<dbReference type="CDD" id="cd00081">
    <property type="entry name" value="Hint"/>
    <property type="match status" value="1"/>
</dbReference>
<evidence type="ECO:0000259" key="11">
    <source>
        <dbReference type="SMART" id="SM00305"/>
    </source>
</evidence>
<evidence type="ECO:0000256" key="6">
    <source>
        <dbReference type="ARBA" id="ARBA00022801"/>
    </source>
</evidence>
<feature type="domain" description="Peptidase metallopeptidase" evidence="10">
    <location>
        <begin position="102"/>
        <end position="256"/>
    </location>
</feature>
<evidence type="ECO:0000256" key="8">
    <source>
        <dbReference type="ARBA" id="ARBA00023049"/>
    </source>
</evidence>
<feature type="domain" description="Hint" evidence="11">
    <location>
        <begin position="360"/>
        <end position="404"/>
    </location>
</feature>
<keyword evidence="3" id="KW-0645">Protease</keyword>
<gene>
    <name evidence="13" type="ORF">DGYR_LOCUS12470</name>
</gene>